<evidence type="ECO:0000256" key="2">
    <source>
        <dbReference type="SAM" id="SignalP"/>
    </source>
</evidence>
<dbReference type="Proteomes" id="UP000295606">
    <property type="component" value="Unassembled WGS sequence"/>
</dbReference>
<dbReference type="RefSeq" id="WP_133179556.1">
    <property type="nucleotide sequence ID" value="NZ_SMOD01000001.1"/>
</dbReference>
<feature type="chain" id="PRO_5020545333" description="DUF4148 domain-containing protein" evidence="2">
    <location>
        <begin position="23"/>
        <end position="91"/>
    </location>
</feature>
<feature type="signal peptide" evidence="2">
    <location>
        <begin position="1"/>
        <end position="22"/>
    </location>
</feature>
<feature type="compositionally biased region" description="Polar residues" evidence="1">
    <location>
        <begin position="61"/>
        <end position="72"/>
    </location>
</feature>
<dbReference type="AlphaFoldDB" id="A0A4R5LMB2"/>
<gene>
    <name evidence="3" type="ORF">E1N52_01570</name>
</gene>
<keyword evidence="2" id="KW-0732">Signal</keyword>
<reference evidence="3 4" key="1">
    <citation type="submission" date="2019-03" db="EMBL/GenBank/DDBJ databases">
        <title>Paraburkholderia sp. isolated from native Mimosa gymnas in Guartela State Park, Brazil.</title>
        <authorList>
            <person name="Paulitsch F."/>
            <person name="Hungria M."/>
            <person name="Delamuta J.R.M."/>
            <person name="Ribeiro R.A."/>
            <person name="Dall'Agnol R."/>
            <person name="Silva J.S.B."/>
        </authorList>
    </citation>
    <scope>NUCLEOTIDE SEQUENCE [LARGE SCALE GENOMIC DNA]</scope>
    <source>
        <strain evidence="3 4">CNPSo 3008</strain>
    </source>
</reference>
<sequence length="91" mass="9736">MKLLLATAIVSLAVALPAAAFAQDTEPAAQTRQMQMQMQQPANPQHASTQRTDDSGYGMESSGTSNASVAQTSRHDALMSHEGRNDLFAHH</sequence>
<evidence type="ECO:0008006" key="5">
    <source>
        <dbReference type="Google" id="ProtNLM"/>
    </source>
</evidence>
<feature type="compositionally biased region" description="Low complexity" evidence="1">
    <location>
        <begin position="23"/>
        <end position="45"/>
    </location>
</feature>
<accession>A0A4R5LMB2</accession>
<organism evidence="3 4">
    <name type="scientific">Paraburkholderia guartelaensis</name>
    <dbReference type="NCBI Taxonomy" id="2546446"/>
    <lineage>
        <taxon>Bacteria</taxon>
        <taxon>Pseudomonadati</taxon>
        <taxon>Pseudomonadota</taxon>
        <taxon>Betaproteobacteria</taxon>
        <taxon>Burkholderiales</taxon>
        <taxon>Burkholderiaceae</taxon>
        <taxon>Paraburkholderia</taxon>
    </lineage>
</organism>
<evidence type="ECO:0000256" key="1">
    <source>
        <dbReference type="SAM" id="MobiDB-lite"/>
    </source>
</evidence>
<evidence type="ECO:0000313" key="4">
    <source>
        <dbReference type="Proteomes" id="UP000295606"/>
    </source>
</evidence>
<dbReference type="EMBL" id="SMOD01000001">
    <property type="protein sequence ID" value="TDG10973.1"/>
    <property type="molecule type" value="Genomic_DNA"/>
</dbReference>
<dbReference type="OrthoDB" id="9108115at2"/>
<feature type="region of interest" description="Disordered" evidence="1">
    <location>
        <begin position="23"/>
        <end position="91"/>
    </location>
</feature>
<comment type="caution">
    <text evidence="3">The sequence shown here is derived from an EMBL/GenBank/DDBJ whole genome shotgun (WGS) entry which is preliminary data.</text>
</comment>
<name>A0A4R5LMB2_9BURK</name>
<protein>
    <recommendedName>
        <fullName evidence="5">DUF4148 domain-containing protein</fullName>
    </recommendedName>
</protein>
<feature type="compositionally biased region" description="Basic and acidic residues" evidence="1">
    <location>
        <begin position="73"/>
        <end position="91"/>
    </location>
</feature>
<proteinExistence type="predicted"/>
<evidence type="ECO:0000313" key="3">
    <source>
        <dbReference type="EMBL" id="TDG10973.1"/>
    </source>
</evidence>